<organism evidence="3 4">
    <name type="scientific">Reichenbachiella agariperforans</name>
    <dbReference type="NCBI Taxonomy" id="156994"/>
    <lineage>
        <taxon>Bacteria</taxon>
        <taxon>Pseudomonadati</taxon>
        <taxon>Bacteroidota</taxon>
        <taxon>Cytophagia</taxon>
        <taxon>Cytophagales</taxon>
        <taxon>Reichenbachiellaceae</taxon>
        <taxon>Reichenbachiella</taxon>
    </lineage>
</organism>
<keyword evidence="4" id="KW-1185">Reference proteome</keyword>
<feature type="transmembrane region" description="Helical" evidence="1">
    <location>
        <begin position="47"/>
        <end position="66"/>
    </location>
</feature>
<dbReference type="EMBL" id="FRAA01000002">
    <property type="protein sequence ID" value="SHJ99989.1"/>
    <property type="molecule type" value="Genomic_DNA"/>
</dbReference>
<keyword evidence="1" id="KW-1133">Transmembrane helix</keyword>
<name>A0A1M6NW50_REIAG</name>
<proteinExistence type="predicted"/>
<evidence type="ECO:0000256" key="2">
    <source>
        <dbReference type="SAM" id="SignalP"/>
    </source>
</evidence>
<dbReference type="RefSeq" id="WP_073121437.1">
    <property type="nucleotide sequence ID" value="NZ_FRAA01000002.1"/>
</dbReference>
<dbReference type="STRING" id="156994.SAMN04488028_102439"/>
<dbReference type="Pfam" id="PF20077">
    <property type="entry name" value="CcmD_alt"/>
    <property type="match status" value="1"/>
</dbReference>
<keyword evidence="1" id="KW-0472">Membrane</keyword>
<feature type="signal peptide" evidence="2">
    <location>
        <begin position="1"/>
        <end position="18"/>
    </location>
</feature>
<dbReference type="Proteomes" id="UP000184474">
    <property type="component" value="Unassembled WGS sequence"/>
</dbReference>
<accession>A0A1M6NW50</accession>
<protein>
    <recommendedName>
        <fullName evidence="5">CcmD family protein</fullName>
    </recommendedName>
</protein>
<evidence type="ECO:0000313" key="4">
    <source>
        <dbReference type="Proteomes" id="UP000184474"/>
    </source>
</evidence>
<keyword evidence="2" id="KW-0732">Signal</keyword>
<keyword evidence="1" id="KW-0812">Transmembrane</keyword>
<dbReference type="AlphaFoldDB" id="A0A1M6NW50"/>
<reference evidence="4" key="1">
    <citation type="submission" date="2016-11" db="EMBL/GenBank/DDBJ databases">
        <authorList>
            <person name="Varghese N."/>
            <person name="Submissions S."/>
        </authorList>
    </citation>
    <scope>NUCLEOTIDE SEQUENCE [LARGE SCALE GENOMIC DNA]</scope>
    <source>
        <strain evidence="4">DSM 26134</strain>
    </source>
</reference>
<sequence>MKKLLFVLLLTLSLQAAAQDEKYQVTEGDYTNQRVEMADTMRQSGKIYVVVAVVMTIFAGMVIYLVRLDKKVTKLEDELTEAKQD</sequence>
<evidence type="ECO:0008006" key="5">
    <source>
        <dbReference type="Google" id="ProtNLM"/>
    </source>
</evidence>
<feature type="chain" id="PRO_5009919881" description="CcmD family protein" evidence="2">
    <location>
        <begin position="19"/>
        <end position="85"/>
    </location>
</feature>
<evidence type="ECO:0000256" key="1">
    <source>
        <dbReference type="SAM" id="Phobius"/>
    </source>
</evidence>
<gene>
    <name evidence="3" type="ORF">SAMN04488028_102439</name>
</gene>
<evidence type="ECO:0000313" key="3">
    <source>
        <dbReference type="EMBL" id="SHJ99989.1"/>
    </source>
</evidence>